<sequence length="873" mass="94286">MHRFFVTRLADISCRFPRTVLALTLLVTVMATGFAATHFQITTDTATLISPKVTYRVNEDKFAEAFPSAGDATLVVVEGQTPELAEAGAAKLAERLAQDKKHFVDVSRPDGGDFFAREGILFGKLEDVQDTTKQMISAQPFLGPLASDPSLRGIDNALNTMLMGITRNMASLDQLQTPIRSINAALTDQMNGKPTWFSWQRLFSAHNPSMQPPLKRLILARPILNLSALMPGLEASEAIHKAAADLQLDAAHGVNIRLTGAVPLSDEEFASLADKIWLVAGAMIGAMLITLWLAVRSPAIVAAIMMTTIAGLIVTAAVGLITVGRFNLISVAFIPLFVGLGVDFGIQLSVRFLAELETEPNPQKALINAANALGHSLLLAAGAVCLGFLSFLPTAYIGISELGLIAGVGILIALLFSITMMPALLMLFRPKPPRHHVGWRNLAPVDRFLVRERRWVIGSFLGLTLISIISLPWVQFDFNPLHLRNPKGEAMATLLSLMKDPNQTPNTIDIVAPDTKTAADWVSRLSKLPEVAQAVTIDSFVPQDQAPKLAVISDASIILDSTINPIETLPAPSDAEVTLSLRQTATSLREAAGTGTAEAATDARHLADSLDRLAASSPDMRQAANQLFSMPLEVMLNQMRAMLQAEAVDREGLPQNLKNDWIAKDGRIRIEVFPSGDSNDNKNLIRFAKAVQQIVPSASGMPISTQAAAYTIAKAFIQAGILAFITVCLLLFLVLRNIREVAFTLAPIILSIFLTLASCVLIRQPINFANIIAFPLLFGVGVAFHIYFVMAWRHGERNLLQSSLAHAVFFSAMATGTAFGSLWLSSHPGTASMGKILMLSLVWTLICALIFEPALLGSKENKAKEASKPTDKA</sequence>
<feature type="transmembrane region" description="Helical" evidence="6">
    <location>
        <begin position="804"/>
        <end position="824"/>
    </location>
</feature>
<keyword evidence="4 6" id="KW-1133">Transmembrane helix</keyword>
<name>F8EVR5_ZYMMT</name>
<dbReference type="HOGENOM" id="CLU_009099_0_0_5"/>
<feature type="transmembrane region" description="Helical" evidence="6">
    <location>
        <begin position="329"/>
        <end position="354"/>
    </location>
</feature>
<evidence type="ECO:0000256" key="4">
    <source>
        <dbReference type="ARBA" id="ARBA00022989"/>
    </source>
</evidence>
<dbReference type="PANTHER" id="PTHR33406">
    <property type="entry name" value="MEMBRANE PROTEIN MJ1562-RELATED"/>
    <property type="match status" value="1"/>
</dbReference>
<evidence type="ECO:0000259" key="7">
    <source>
        <dbReference type="PROSITE" id="PS50156"/>
    </source>
</evidence>
<comment type="subcellular location">
    <subcellularLocation>
        <location evidence="1">Cell membrane</location>
        <topology evidence="1">Multi-pass membrane protein</topology>
    </subcellularLocation>
</comment>
<feature type="transmembrane region" description="Helical" evidence="6">
    <location>
        <begin position="276"/>
        <end position="295"/>
    </location>
</feature>
<gene>
    <name evidence="8" type="ordered locus">Zymop_1512</name>
</gene>
<dbReference type="InterPro" id="IPR000731">
    <property type="entry name" value="SSD"/>
</dbReference>
<dbReference type="InterPro" id="IPR017841">
    <property type="entry name" value="Hopanoid_biosynth_HpnN"/>
</dbReference>
<feature type="transmembrane region" description="Helical" evidence="6">
    <location>
        <begin position="455"/>
        <end position="474"/>
    </location>
</feature>
<dbReference type="InterPro" id="IPR004869">
    <property type="entry name" value="MMPL_dom"/>
</dbReference>
<feature type="transmembrane region" description="Helical" evidence="6">
    <location>
        <begin position="715"/>
        <end position="735"/>
    </location>
</feature>
<dbReference type="Gene3D" id="1.20.1640.10">
    <property type="entry name" value="Multidrug efflux transporter AcrB transmembrane domain"/>
    <property type="match status" value="2"/>
</dbReference>
<dbReference type="KEGG" id="zmp:Zymop_1512"/>
<proteinExistence type="predicted"/>
<dbReference type="STRING" id="579138.Zymop_1512"/>
<dbReference type="AlphaFoldDB" id="F8EVR5"/>
<protein>
    <submittedName>
        <fullName evidence="8">Hopanoid biosynthesis associated RND transporter like protein HpnN</fullName>
    </submittedName>
</protein>
<keyword evidence="3 6" id="KW-0812">Transmembrane</keyword>
<evidence type="ECO:0000256" key="1">
    <source>
        <dbReference type="ARBA" id="ARBA00004651"/>
    </source>
</evidence>
<dbReference type="SUPFAM" id="SSF82866">
    <property type="entry name" value="Multidrug efflux transporter AcrB transmembrane domain"/>
    <property type="match status" value="2"/>
</dbReference>
<dbReference type="PROSITE" id="PS50156">
    <property type="entry name" value="SSD"/>
    <property type="match status" value="1"/>
</dbReference>
<dbReference type="EMBL" id="CP002865">
    <property type="protein sequence ID" value="AEI38402.1"/>
    <property type="molecule type" value="Genomic_DNA"/>
</dbReference>
<accession>F8EVR5</accession>
<dbReference type="Pfam" id="PF03176">
    <property type="entry name" value="MMPL"/>
    <property type="match status" value="2"/>
</dbReference>
<feature type="domain" description="SSD" evidence="7">
    <location>
        <begin position="299"/>
        <end position="427"/>
    </location>
</feature>
<dbReference type="GO" id="GO:0005886">
    <property type="term" value="C:plasma membrane"/>
    <property type="evidence" value="ECO:0007669"/>
    <property type="project" value="UniProtKB-SubCell"/>
</dbReference>
<evidence type="ECO:0000256" key="6">
    <source>
        <dbReference type="SAM" id="Phobius"/>
    </source>
</evidence>
<dbReference type="Proteomes" id="UP000000491">
    <property type="component" value="Chromosome"/>
</dbReference>
<evidence type="ECO:0000256" key="5">
    <source>
        <dbReference type="ARBA" id="ARBA00023136"/>
    </source>
</evidence>
<evidence type="ECO:0000313" key="8">
    <source>
        <dbReference type="EMBL" id="AEI38402.1"/>
    </source>
</evidence>
<organism evidence="8 9">
    <name type="scientific">Zymomonas mobilis subsp. pomaceae (strain ATCC 29192 / DSM 22645 / JCM 10191 / CCUG 17912 / NBRC 13757 / NCIMB 11200 / NRRL B-4491 / Barker I)</name>
    <dbReference type="NCBI Taxonomy" id="579138"/>
    <lineage>
        <taxon>Bacteria</taxon>
        <taxon>Pseudomonadati</taxon>
        <taxon>Pseudomonadota</taxon>
        <taxon>Alphaproteobacteria</taxon>
        <taxon>Sphingomonadales</taxon>
        <taxon>Zymomonadaceae</taxon>
        <taxon>Zymomonas</taxon>
    </lineage>
</organism>
<feature type="transmembrane region" description="Helical" evidence="6">
    <location>
        <begin position="302"/>
        <end position="323"/>
    </location>
</feature>
<dbReference type="NCBIfam" id="TIGR03480">
    <property type="entry name" value="HpnN"/>
    <property type="match status" value="1"/>
</dbReference>
<keyword evidence="5 6" id="KW-0472">Membrane</keyword>
<dbReference type="RefSeq" id="WP_013934790.1">
    <property type="nucleotide sequence ID" value="NC_015709.1"/>
</dbReference>
<reference evidence="8 9" key="1">
    <citation type="journal article" date="2011" name="J. Bacteriol.">
        <title>Genome sequence of the ethanol-producing Zymomonas mobilis subsp. pomaceae lectotype strain ATCC 29192.</title>
        <authorList>
            <person name="Kouvelis V.N."/>
            <person name="Davenport K.W."/>
            <person name="Brettin T.S."/>
            <person name="Bruce D."/>
            <person name="Detter C."/>
            <person name="Han C.S."/>
            <person name="Nolan M."/>
            <person name="Tapia R."/>
            <person name="Damoulaki A."/>
            <person name="Kyrpides N.C."/>
            <person name="Typas M.A."/>
            <person name="Pappas K.M."/>
        </authorList>
    </citation>
    <scope>NUCLEOTIDE SEQUENCE [LARGE SCALE GENOMIC DNA]</scope>
    <source>
        <strain evidence="9">ATCC 29192 / DSM 22645 / JCM 10191 / CCUG 17912 / NBRC 13757 / NCIMB 11200 / NRRL B-4491 / Barker I</strain>
    </source>
</reference>
<dbReference type="InterPro" id="IPR050545">
    <property type="entry name" value="Mycobact_MmpL"/>
</dbReference>
<evidence type="ECO:0000256" key="2">
    <source>
        <dbReference type="ARBA" id="ARBA00022475"/>
    </source>
</evidence>
<keyword evidence="2" id="KW-1003">Cell membrane</keyword>
<evidence type="ECO:0000313" key="9">
    <source>
        <dbReference type="Proteomes" id="UP000000491"/>
    </source>
</evidence>
<dbReference type="eggNOG" id="COG1033">
    <property type="taxonomic scope" value="Bacteria"/>
</dbReference>
<feature type="transmembrane region" description="Helical" evidence="6">
    <location>
        <begin position="366"/>
        <end position="392"/>
    </location>
</feature>
<feature type="transmembrane region" description="Helical" evidence="6">
    <location>
        <begin position="836"/>
        <end position="856"/>
    </location>
</feature>
<feature type="transmembrane region" description="Helical" evidence="6">
    <location>
        <begin position="404"/>
        <end position="428"/>
    </location>
</feature>
<feature type="transmembrane region" description="Helical" evidence="6">
    <location>
        <begin position="769"/>
        <end position="792"/>
    </location>
</feature>
<dbReference type="PATRIC" id="fig|579138.3.peg.1603"/>
<evidence type="ECO:0000256" key="3">
    <source>
        <dbReference type="ARBA" id="ARBA00022692"/>
    </source>
</evidence>
<feature type="transmembrane region" description="Helical" evidence="6">
    <location>
        <begin position="742"/>
        <end position="763"/>
    </location>
</feature>
<dbReference type="PANTHER" id="PTHR33406:SF13">
    <property type="entry name" value="MEMBRANE PROTEIN YDFJ"/>
    <property type="match status" value="1"/>
</dbReference>